<comment type="caution">
    <text evidence="2">The sequence shown here is derived from an EMBL/GenBank/DDBJ whole genome shotgun (WGS) entry which is preliminary data.</text>
</comment>
<name>A0A2N6KEG4_9CYAN</name>
<evidence type="ECO:0000256" key="1">
    <source>
        <dbReference type="SAM" id="MobiDB-lite"/>
    </source>
</evidence>
<evidence type="ECO:0000313" key="3">
    <source>
        <dbReference type="Proteomes" id="UP000235025"/>
    </source>
</evidence>
<organism evidence="2 3">
    <name type="scientific">Fischerella thermalis CCMEE 5268</name>
    <dbReference type="NCBI Taxonomy" id="2019662"/>
    <lineage>
        <taxon>Bacteria</taxon>
        <taxon>Bacillati</taxon>
        <taxon>Cyanobacteriota</taxon>
        <taxon>Cyanophyceae</taxon>
        <taxon>Nostocales</taxon>
        <taxon>Hapalosiphonaceae</taxon>
        <taxon>Fischerella</taxon>
    </lineage>
</organism>
<protein>
    <submittedName>
        <fullName evidence="2">Uncharacterized protein</fullName>
    </submittedName>
</protein>
<dbReference type="Proteomes" id="UP000235025">
    <property type="component" value="Unassembled WGS sequence"/>
</dbReference>
<sequence>MIEQRQSQRKTSQEQPLSLPRRGEVTFKSVIQATVLAQPNVKIPTPTEPPALCLLRNNFVKSDRLPLLLSKFSDWKEQATIKIVVFTCRPDATVNIQSRDTTLLG</sequence>
<gene>
    <name evidence="2" type="ORF">CEN50_15490</name>
</gene>
<dbReference type="EMBL" id="NMQA01000181">
    <property type="protein sequence ID" value="PLZ97332.1"/>
    <property type="molecule type" value="Genomic_DNA"/>
</dbReference>
<reference evidence="2 3" key="1">
    <citation type="submission" date="2017-07" db="EMBL/GenBank/DDBJ databases">
        <title>Genomes of Fischerella (Mastigocladus) sp. strains.</title>
        <authorList>
            <person name="Miller S.R."/>
        </authorList>
    </citation>
    <scope>NUCLEOTIDE SEQUENCE [LARGE SCALE GENOMIC DNA]</scope>
    <source>
        <strain evidence="2 3">CCMEE 5268</strain>
    </source>
</reference>
<feature type="region of interest" description="Disordered" evidence="1">
    <location>
        <begin position="1"/>
        <end position="21"/>
    </location>
</feature>
<dbReference type="AlphaFoldDB" id="A0A2N6KEG4"/>
<evidence type="ECO:0000313" key="2">
    <source>
        <dbReference type="EMBL" id="PLZ97332.1"/>
    </source>
</evidence>
<proteinExistence type="predicted"/>
<accession>A0A2N6KEG4</accession>